<accession>A0A5E4XLW3</accession>
<evidence type="ECO:0000256" key="3">
    <source>
        <dbReference type="SAM" id="SignalP"/>
    </source>
</evidence>
<evidence type="ECO:0000259" key="4">
    <source>
        <dbReference type="Pfam" id="PF00263"/>
    </source>
</evidence>
<dbReference type="PANTHER" id="PTHR30332">
    <property type="entry name" value="PROBABLE GENERAL SECRETION PATHWAY PROTEIN D"/>
    <property type="match status" value="1"/>
</dbReference>
<comment type="similarity">
    <text evidence="1">Belongs to the bacterial secretin family.</text>
</comment>
<dbReference type="PANTHER" id="PTHR30332:SF17">
    <property type="entry name" value="TYPE IV PILIATION SYSTEM PROTEIN DR_0774-RELATED"/>
    <property type="match status" value="1"/>
</dbReference>
<protein>
    <submittedName>
        <fullName evidence="5">Type II secretory pathway, component PulD</fullName>
    </submittedName>
</protein>
<evidence type="ECO:0000256" key="1">
    <source>
        <dbReference type="RuleBase" id="RU004003"/>
    </source>
</evidence>
<evidence type="ECO:0000313" key="5">
    <source>
        <dbReference type="EMBL" id="VVE37118.1"/>
    </source>
</evidence>
<feature type="region of interest" description="Disordered" evidence="2">
    <location>
        <begin position="468"/>
        <end position="523"/>
    </location>
</feature>
<feature type="domain" description="Type II/III secretion system secretin-like" evidence="4">
    <location>
        <begin position="306"/>
        <end position="437"/>
    </location>
</feature>
<proteinExistence type="inferred from homology"/>
<gene>
    <name evidence="5" type="ORF">PCO31111_03966</name>
</gene>
<dbReference type="GO" id="GO:0015627">
    <property type="term" value="C:type II protein secretion system complex"/>
    <property type="evidence" value="ECO:0007669"/>
    <property type="project" value="TreeGrafter"/>
</dbReference>
<name>A0A5E4XLW3_9BURK</name>
<sequence length="567" mass="62075">MKRRSFASVLCVACTAAFANGTTTVPAPIDFNGFMPQDEYSPLDDSSRPMLEAELRQKRMASPPVARLKKPSNGAFDFQLVNVSQLVTLLYSEAVKTPYVIAPEVLQDQRLVSFRYDTKHGDLKTFLALFLESLGFAVETRSGVDFVFKRRDIEEQAEPDRDAFVYRPHYRDTAYLARLVSPLFRGQFTVNRPVSAPAEARVGGNAPEGSAASLIDQRGDTLLFHGTPDEIAMLKRLLPQLDTPMGEVSVRAAAYEVVNSTERGSAFQLALDLLSKGFGIEVTVDGDKFGNAIRLKAGDFSTIFSALAKDTRFQVINSPNLRIRSGARGRLTVGQKVPILKSVSYPRGGGEPVQSVEYHSSGVIFELAPTVKDRIIDLRVTQQISDFVKTTTGVNNSPTLNTREVSTEISLHDGDVILMGGLTTNKSTDNRTGLAFLPRFLDSHSDATSNTEILLMLQVERVRESSVGSVGADAEAESAQEPKREVRADDARLSAPRETEQRVVPPTSAEAATSTAHPLTENRFAVSPVREVALRLERATRRLPPPPAGSRTAGAREARPYIYICNT</sequence>
<dbReference type="InterPro" id="IPR004846">
    <property type="entry name" value="T2SS/T3SS_dom"/>
</dbReference>
<evidence type="ECO:0000313" key="6">
    <source>
        <dbReference type="Proteomes" id="UP000383971"/>
    </source>
</evidence>
<dbReference type="InterPro" id="IPR050810">
    <property type="entry name" value="Bact_Secretion_Sys_Channel"/>
</dbReference>
<evidence type="ECO:0000256" key="2">
    <source>
        <dbReference type="SAM" id="MobiDB-lite"/>
    </source>
</evidence>
<dbReference type="AlphaFoldDB" id="A0A5E4XLW3"/>
<dbReference type="PRINTS" id="PR01032">
    <property type="entry name" value="PHAGEIV"/>
</dbReference>
<organism evidence="5 6">
    <name type="scientific">Pandoraea communis</name>
    <dbReference type="NCBI Taxonomy" id="2508297"/>
    <lineage>
        <taxon>Bacteria</taxon>
        <taxon>Pseudomonadati</taxon>
        <taxon>Pseudomonadota</taxon>
        <taxon>Betaproteobacteria</taxon>
        <taxon>Burkholderiales</taxon>
        <taxon>Burkholderiaceae</taxon>
        <taxon>Pandoraea</taxon>
    </lineage>
</organism>
<reference evidence="5 6" key="1">
    <citation type="submission" date="2019-08" db="EMBL/GenBank/DDBJ databases">
        <authorList>
            <person name="Peeters C."/>
        </authorList>
    </citation>
    <scope>NUCLEOTIDE SEQUENCE [LARGE SCALE GENOMIC DNA]</scope>
    <source>
        <strain evidence="5 6">LMG 31111</strain>
    </source>
</reference>
<dbReference type="Pfam" id="PF00263">
    <property type="entry name" value="Secretin"/>
    <property type="match status" value="1"/>
</dbReference>
<dbReference type="Proteomes" id="UP000383971">
    <property type="component" value="Unassembled WGS sequence"/>
</dbReference>
<feature type="chain" id="PRO_5023084484" evidence="3">
    <location>
        <begin position="20"/>
        <end position="567"/>
    </location>
</feature>
<feature type="compositionally biased region" description="Basic and acidic residues" evidence="2">
    <location>
        <begin position="480"/>
        <end position="501"/>
    </location>
</feature>
<feature type="compositionally biased region" description="Low complexity" evidence="2">
    <location>
        <begin position="507"/>
        <end position="516"/>
    </location>
</feature>
<keyword evidence="6" id="KW-1185">Reference proteome</keyword>
<dbReference type="EMBL" id="CABPSE010000015">
    <property type="protein sequence ID" value="VVE37118.1"/>
    <property type="molecule type" value="Genomic_DNA"/>
</dbReference>
<dbReference type="GO" id="GO:0009306">
    <property type="term" value="P:protein secretion"/>
    <property type="evidence" value="ECO:0007669"/>
    <property type="project" value="InterPro"/>
</dbReference>
<keyword evidence="3" id="KW-0732">Signal</keyword>
<feature type="signal peptide" evidence="3">
    <location>
        <begin position="1"/>
        <end position="19"/>
    </location>
</feature>